<feature type="region of interest" description="Disordered" evidence="1">
    <location>
        <begin position="29"/>
        <end position="55"/>
    </location>
</feature>
<dbReference type="AlphaFoldDB" id="A0A8K1CJQ3"/>
<keyword evidence="2" id="KW-0732">Signal</keyword>
<accession>A0A8K1CJQ3</accession>
<name>A0A8K1CJQ3_PYTOL</name>
<gene>
    <name evidence="3" type="ORF">Poli38472_012810</name>
</gene>
<dbReference type="EMBL" id="SPLM01000040">
    <property type="protein sequence ID" value="TMW64188.1"/>
    <property type="molecule type" value="Genomic_DNA"/>
</dbReference>
<evidence type="ECO:0000313" key="4">
    <source>
        <dbReference type="Proteomes" id="UP000794436"/>
    </source>
</evidence>
<comment type="caution">
    <text evidence="3">The sequence shown here is derived from an EMBL/GenBank/DDBJ whole genome shotgun (WGS) entry which is preliminary data.</text>
</comment>
<feature type="chain" id="PRO_5035457038" evidence="2">
    <location>
        <begin position="26"/>
        <end position="80"/>
    </location>
</feature>
<sequence length="80" mass="8840">MNRALKVFFAAVIVLFALTFHSAEATCKSKLGKEDNSGSDVDVPQNKTSNKIQDAPRKRLNNKIAFDVVPKEQDDSSQTD</sequence>
<reference evidence="3" key="1">
    <citation type="submission" date="2019-03" db="EMBL/GenBank/DDBJ databases">
        <title>Long read genome sequence of the mycoparasitic Pythium oligandrum ATCC 38472 isolated from sugarbeet rhizosphere.</title>
        <authorList>
            <person name="Gaulin E."/>
        </authorList>
    </citation>
    <scope>NUCLEOTIDE SEQUENCE</scope>
    <source>
        <strain evidence="3">ATCC 38472_TT</strain>
    </source>
</reference>
<proteinExistence type="predicted"/>
<organism evidence="3 4">
    <name type="scientific">Pythium oligandrum</name>
    <name type="common">Mycoparasitic fungus</name>
    <dbReference type="NCBI Taxonomy" id="41045"/>
    <lineage>
        <taxon>Eukaryota</taxon>
        <taxon>Sar</taxon>
        <taxon>Stramenopiles</taxon>
        <taxon>Oomycota</taxon>
        <taxon>Peronosporomycetes</taxon>
        <taxon>Pythiales</taxon>
        <taxon>Pythiaceae</taxon>
        <taxon>Pythium</taxon>
    </lineage>
</organism>
<feature type="signal peptide" evidence="2">
    <location>
        <begin position="1"/>
        <end position="25"/>
    </location>
</feature>
<evidence type="ECO:0000256" key="1">
    <source>
        <dbReference type="SAM" id="MobiDB-lite"/>
    </source>
</evidence>
<dbReference type="OrthoDB" id="10564548at2759"/>
<dbReference type="Proteomes" id="UP000794436">
    <property type="component" value="Unassembled WGS sequence"/>
</dbReference>
<evidence type="ECO:0000313" key="3">
    <source>
        <dbReference type="EMBL" id="TMW64188.1"/>
    </source>
</evidence>
<protein>
    <submittedName>
        <fullName evidence="3">Uncharacterized protein</fullName>
    </submittedName>
</protein>
<evidence type="ECO:0000256" key="2">
    <source>
        <dbReference type="SAM" id="SignalP"/>
    </source>
</evidence>
<keyword evidence="4" id="KW-1185">Reference proteome</keyword>